<dbReference type="PANTHER" id="PTHR32552">
    <property type="entry name" value="FERRICHROME IRON RECEPTOR-RELATED"/>
    <property type="match status" value="1"/>
</dbReference>
<proteinExistence type="inferred from homology"/>
<dbReference type="STRING" id="692418.SAMN04488029_3327"/>
<dbReference type="InterPro" id="IPR008969">
    <property type="entry name" value="CarboxyPept-like_regulatory"/>
</dbReference>
<dbReference type="SUPFAM" id="SSF56935">
    <property type="entry name" value="Porins"/>
    <property type="match status" value="1"/>
</dbReference>
<dbReference type="InterPro" id="IPR012910">
    <property type="entry name" value="Plug_dom"/>
</dbReference>
<keyword evidence="11 12" id="KW-0998">Cell outer membrane</keyword>
<dbReference type="Proteomes" id="UP000192472">
    <property type="component" value="Unassembled WGS sequence"/>
</dbReference>
<evidence type="ECO:0000259" key="15">
    <source>
        <dbReference type="Pfam" id="PF07715"/>
    </source>
</evidence>
<name>A0A1W2GKV1_REIFA</name>
<gene>
    <name evidence="16" type="ORF">SAMN04488029_3327</name>
</gene>
<keyword evidence="2 12" id="KW-0813">Transport</keyword>
<keyword evidence="7" id="KW-0408">Iron</keyword>
<dbReference type="Pfam" id="PF07715">
    <property type="entry name" value="Plug"/>
    <property type="match status" value="1"/>
</dbReference>
<organism evidence="16 17">
    <name type="scientific">Reichenbachiella faecimaris</name>
    <dbReference type="NCBI Taxonomy" id="692418"/>
    <lineage>
        <taxon>Bacteria</taxon>
        <taxon>Pseudomonadati</taxon>
        <taxon>Bacteroidota</taxon>
        <taxon>Cytophagia</taxon>
        <taxon>Cytophagales</taxon>
        <taxon>Reichenbachiellaceae</taxon>
        <taxon>Reichenbachiella</taxon>
    </lineage>
</organism>
<keyword evidence="16" id="KW-0675">Receptor</keyword>
<dbReference type="Gene3D" id="2.170.130.10">
    <property type="entry name" value="TonB-dependent receptor, plug domain"/>
    <property type="match status" value="1"/>
</dbReference>
<dbReference type="AlphaFoldDB" id="A0A1W2GKV1"/>
<evidence type="ECO:0000256" key="6">
    <source>
        <dbReference type="ARBA" id="ARBA00022729"/>
    </source>
</evidence>
<dbReference type="SUPFAM" id="SSF49464">
    <property type="entry name" value="Carboxypeptidase regulatory domain-like"/>
    <property type="match status" value="1"/>
</dbReference>
<dbReference type="RefSeq" id="WP_221407871.1">
    <property type="nucleotide sequence ID" value="NZ_FWYF01000003.1"/>
</dbReference>
<sequence length="986" mass="107992">MKKNILHVLIMSSFYAFIGFFLQCLTLTLVVASSGNAQHRMNVYETTISVNFENSTLPEAFREIESQSNFEFAYNQSEISRKVKINLNRQNTSVGDLLYEMSKQANLHFRQVNNNISVVKASKADQTHIEVLEGGSITGTVKDSYGTGLIGASVKLKDTSTGASADISGSFVIDNLESGTYQVEASFVGFVTQIQTVDVADGPVTINFVLKDDLLGLEEVVITGASNPKSKLSSSVAITTMNSKTIGEYAAPSTANVLQAIPGFLVETSGGEVGNNLFARGIPSAGAYEYVQIQEDGLPVFEDGALQFANIDNFQRVDLTINRIEAVKGGSASIFASGAPGGIINFTSKTGQNELQGITKLTVGDYGLFRTDFNVGGAIVENKLFYNVGGFYRVDQGIRSPGFDANKGGQVKANFTYQFKKGYARVYYKNLNDRNIFYQSTPFVMDGGKPKEYQGFDANYGTFTSRNLSKLKVPQSGGGFFEADLEDGVHPTSNAVGGVFEFDLTDNISVKNAFKNTNIDMDYNAIFAAHWMGDVSTQDATATSFGVPTTDAVFTYDDNGSALPAATELKRADYWNIKKQMRNVANNLSFNFDLNELNLNVGYYYSNWKSDQNWNWSSYLVSASDNPRLVNLVDSNTGTAYTFNGISGITWLQRESQIKNTINAVYADAEYSISDNLTANVGLRYDNQEFAGVGDHGTWGNDIGILPNNNADNGVNVLMGDYTYWTYDISEVSYTVALNYQFSDVMASYVRHSHGFRTPIEESFYGPAVESGAGSAGLADLEPTFVDQTELGFKYSSPNIALFANLFYMKLDNIAYQDIRAGGVSEKKFANVQNIGLELEAIMKWGKFGINFNGTLQNPEYKGYEGSESSLNGNLARRISNYYFTLRPNYSITDNLNVYANYAHFGRKYQDIANTFELPAFGTVALGGAYVVDNFRFALDVSNLFNTIGLTEADGRQDGVAPVDGQTFMGRSVLGRAVRLSVAINF</sequence>
<dbReference type="InterPro" id="IPR000531">
    <property type="entry name" value="Beta-barrel_TonB"/>
</dbReference>
<dbReference type="PANTHER" id="PTHR32552:SF89">
    <property type="entry name" value="CATECHOLATE SIDEROPHORE RECEPTOR FIU"/>
    <property type="match status" value="1"/>
</dbReference>
<evidence type="ECO:0000256" key="13">
    <source>
        <dbReference type="RuleBase" id="RU003357"/>
    </source>
</evidence>
<dbReference type="PROSITE" id="PS52016">
    <property type="entry name" value="TONB_DEPENDENT_REC_3"/>
    <property type="match status" value="1"/>
</dbReference>
<evidence type="ECO:0000259" key="14">
    <source>
        <dbReference type="Pfam" id="PF00593"/>
    </source>
</evidence>
<dbReference type="Gene3D" id="2.40.170.20">
    <property type="entry name" value="TonB-dependent receptor, beta-barrel domain"/>
    <property type="match status" value="1"/>
</dbReference>
<protein>
    <submittedName>
        <fullName evidence="16">Outer membrane receptor proteins, mostly Fe transport</fullName>
    </submittedName>
</protein>
<dbReference type="Gene3D" id="2.60.40.1120">
    <property type="entry name" value="Carboxypeptidase-like, regulatory domain"/>
    <property type="match status" value="1"/>
</dbReference>
<keyword evidence="10 12" id="KW-0472">Membrane</keyword>
<evidence type="ECO:0000256" key="7">
    <source>
        <dbReference type="ARBA" id="ARBA00023004"/>
    </source>
</evidence>
<evidence type="ECO:0000256" key="4">
    <source>
        <dbReference type="ARBA" id="ARBA00022496"/>
    </source>
</evidence>
<dbReference type="InterPro" id="IPR036942">
    <property type="entry name" value="Beta-barrel_TonB_sf"/>
</dbReference>
<evidence type="ECO:0000256" key="8">
    <source>
        <dbReference type="ARBA" id="ARBA00023065"/>
    </source>
</evidence>
<dbReference type="GO" id="GO:0015344">
    <property type="term" value="F:siderophore uptake transmembrane transporter activity"/>
    <property type="evidence" value="ECO:0007669"/>
    <property type="project" value="TreeGrafter"/>
</dbReference>
<dbReference type="Pfam" id="PF00593">
    <property type="entry name" value="TonB_dep_Rec_b-barrel"/>
    <property type="match status" value="1"/>
</dbReference>
<evidence type="ECO:0000256" key="11">
    <source>
        <dbReference type="ARBA" id="ARBA00023237"/>
    </source>
</evidence>
<feature type="domain" description="TonB-dependent receptor plug" evidence="15">
    <location>
        <begin position="231"/>
        <end position="343"/>
    </location>
</feature>
<comment type="similarity">
    <text evidence="12 13">Belongs to the TonB-dependent receptor family.</text>
</comment>
<accession>A0A1W2GKV1</accession>
<comment type="subcellular location">
    <subcellularLocation>
        <location evidence="1 12">Cell outer membrane</location>
        <topology evidence="1 12">Multi-pass membrane protein</topology>
    </subcellularLocation>
</comment>
<dbReference type="Pfam" id="PF13715">
    <property type="entry name" value="CarbopepD_reg_2"/>
    <property type="match status" value="1"/>
</dbReference>
<keyword evidence="17" id="KW-1185">Reference proteome</keyword>
<evidence type="ECO:0000256" key="2">
    <source>
        <dbReference type="ARBA" id="ARBA00022448"/>
    </source>
</evidence>
<reference evidence="16 17" key="1">
    <citation type="submission" date="2017-04" db="EMBL/GenBank/DDBJ databases">
        <authorList>
            <person name="Afonso C.L."/>
            <person name="Miller P.J."/>
            <person name="Scott M.A."/>
            <person name="Spackman E."/>
            <person name="Goraichik I."/>
            <person name="Dimitrov K.M."/>
            <person name="Suarez D.L."/>
            <person name="Swayne D.E."/>
        </authorList>
    </citation>
    <scope>NUCLEOTIDE SEQUENCE [LARGE SCALE GENOMIC DNA]</scope>
    <source>
        <strain evidence="16 17">DSM 26133</strain>
    </source>
</reference>
<keyword evidence="5 12" id="KW-0812">Transmembrane</keyword>
<evidence type="ECO:0000256" key="1">
    <source>
        <dbReference type="ARBA" id="ARBA00004571"/>
    </source>
</evidence>
<evidence type="ECO:0000313" key="17">
    <source>
        <dbReference type="Proteomes" id="UP000192472"/>
    </source>
</evidence>
<feature type="domain" description="TonB-dependent receptor-like beta-barrel" evidence="14">
    <location>
        <begin position="460"/>
        <end position="944"/>
    </location>
</feature>
<keyword evidence="3 12" id="KW-1134">Transmembrane beta strand</keyword>
<keyword evidence="4" id="KW-0410">Iron transport</keyword>
<dbReference type="EMBL" id="FWYF01000003">
    <property type="protein sequence ID" value="SMD37285.1"/>
    <property type="molecule type" value="Genomic_DNA"/>
</dbReference>
<dbReference type="InterPro" id="IPR039426">
    <property type="entry name" value="TonB-dep_rcpt-like"/>
</dbReference>
<evidence type="ECO:0000256" key="10">
    <source>
        <dbReference type="ARBA" id="ARBA00023136"/>
    </source>
</evidence>
<evidence type="ECO:0000256" key="5">
    <source>
        <dbReference type="ARBA" id="ARBA00022692"/>
    </source>
</evidence>
<keyword evidence="8" id="KW-0406">Ion transport</keyword>
<dbReference type="InterPro" id="IPR037066">
    <property type="entry name" value="Plug_dom_sf"/>
</dbReference>
<evidence type="ECO:0000256" key="3">
    <source>
        <dbReference type="ARBA" id="ARBA00022452"/>
    </source>
</evidence>
<keyword evidence="9 13" id="KW-0798">TonB box</keyword>
<evidence type="ECO:0000256" key="9">
    <source>
        <dbReference type="ARBA" id="ARBA00023077"/>
    </source>
</evidence>
<evidence type="ECO:0000256" key="12">
    <source>
        <dbReference type="PROSITE-ProRule" id="PRU01360"/>
    </source>
</evidence>
<dbReference type="GO" id="GO:0009279">
    <property type="term" value="C:cell outer membrane"/>
    <property type="evidence" value="ECO:0007669"/>
    <property type="project" value="UniProtKB-SubCell"/>
</dbReference>
<keyword evidence="6" id="KW-0732">Signal</keyword>
<evidence type="ECO:0000313" key="16">
    <source>
        <dbReference type="EMBL" id="SMD37285.1"/>
    </source>
</evidence>